<accession>A0A5E8AJ22</accession>
<evidence type="ECO:0000313" key="1">
    <source>
        <dbReference type="EMBL" id="VVT31069.1"/>
    </source>
</evidence>
<dbReference type="Proteomes" id="UP000326857">
    <property type="component" value="Unassembled WGS sequence"/>
</dbReference>
<proteinExistence type="predicted"/>
<dbReference type="AlphaFoldDB" id="A0A5E8AJ22"/>
<evidence type="ECO:0000313" key="2">
    <source>
        <dbReference type="Proteomes" id="UP000326857"/>
    </source>
</evidence>
<sequence>MWWLDACRTNDRRRGLLRPPHAPQINDQDWLGRQGSNLRMAASKAAALPLGDAPTEAAL</sequence>
<name>A0A5E8AJ22_9SPHN</name>
<protein>
    <submittedName>
        <fullName evidence="1">Uncharacterized protein</fullName>
    </submittedName>
</protein>
<organism evidence="1 2">
    <name type="scientific">Sphingomonas aurantiaca</name>
    <dbReference type="NCBI Taxonomy" id="185949"/>
    <lineage>
        <taxon>Bacteria</taxon>
        <taxon>Pseudomonadati</taxon>
        <taxon>Pseudomonadota</taxon>
        <taxon>Alphaproteobacteria</taxon>
        <taxon>Sphingomonadales</taxon>
        <taxon>Sphingomonadaceae</taxon>
        <taxon>Sphingomonas</taxon>
    </lineage>
</organism>
<reference evidence="1 2" key="1">
    <citation type="submission" date="2019-09" db="EMBL/GenBank/DDBJ databases">
        <authorList>
            <person name="Dittami M. S."/>
        </authorList>
    </citation>
    <scope>NUCLEOTIDE SEQUENCE [LARGE SCALE GENOMIC DNA]</scope>
    <source>
        <strain evidence="1">SPHINGO391</strain>
    </source>
</reference>
<gene>
    <name evidence="1" type="ORF">SPHINGO391_520107</name>
</gene>
<dbReference type="AntiFam" id="ANF00011">
    <property type="entry name" value="tRNA translation"/>
</dbReference>
<dbReference type="EMBL" id="CABVLI010000048">
    <property type="protein sequence ID" value="VVT31069.1"/>
    <property type="molecule type" value="Genomic_DNA"/>
</dbReference>